<keyword evidence="1" id="KW-0677">Repeat</keyword>
<dbReference type="InterPro" id="IPR003961">
    <property type="entry name" value="FN3_dom"/>
</dbReference>
<feature type="domain" description="Fibronectin type-III" evidence="6">
    <location>
        <begin position="42"/>
        <end position="129"/>
    </location>
</feature>
<keyword evidence="2" id="KW-0378">Hydrolase</keyword>
<dbReference type="InterPro" id="IPR013783">
    <property type="entry name" value="Ig-like_fold"/>
</dbReference>
<feature type="signal peptide" evidence="5">
    <location>
        <begin position="1"/>
        <end position="35"/>
    </location>
</feature>
<gene>
    <name evidence="7" type="ORF">OKJ99_33295</name>
</gene>
<feature type="domain" description="Fibronectin type-III" evidence="6">
    <location>
        <begin position="235"/>
        <end position="332"/>
    </location>
</feature>
<dbReference type="RefSeq" id="WP_326021816.1">
    <property type="nucleotide sequence ID" value="NZ_JAOZYC010000164.1"/>
</dbReference>
<dbReference type="CDD" id="cd00063">
    <property type="entry name" value="FN3"/>
    <property type="match status" value="2"/>
</dbReference>
<evidence type="ECO:0000313" key="7">
    <source>
        <dbReference type="EMBL" id="MEB8342379.1"/>
    </source>
</evidence>
<evidence type="ECO:0000259" key="6">
    <source>
        <dbReference type="PROSITE" id="PS50853"/>
    </source>
</evidence>
<dbReference type="SUPFAM" id="SSF49265">
    <property type="entry name" value="Fibronectin type III"/>
    <property type="match status" value="2"/>
</dbReference>
<dbReference type="Proteomes" id="UP001354931">
    <property type="component" value="Unassembled WGS sequence"/>
</dbReference>
<accession>A0ABU6FEV8</accession>
<feature type="chain" id="PRO_5045254468" evidence="5">
    <location>
        <begin position="36"/>
        <end position="336"/>
    </location>
</feature>
<dbReference type="Pfam" id="PF00041">
    <property type="entry name" value="fn3"/>
    <property type="match status" value="2"/>
</dbReference>
<dbReference type="SMART" id="SM00060">
    <property type="entry name" value="FN3"/>
    <property type="match status" value="2"/>
</dbReference>
<protein>
    <submittedName>
        <fullName evidence="7">Fibronectin type III domain-containing protein</fullName>
    </submittedName>
</protein>
<evidence type="ECO:0000256" key="1">
    <source>
        <dbReference type="ARBA" id="ARBA00022737"/>
    </source>
</evidence>
<dbReference type="InterPro" id="IPR036116">
    <property type="entry name" value="FN3_sf"/>
</dbReference>
<organism evidence="7 8">
    <name type="scientific">Streptomyces endophyticus</name>
    <dbReference type="NCBI Taxonomy" id="714166"/>
    <lineage>
        <taxon>Bacteria</taxon>
        <taxon>Bacillati</taxon>
        <taxon>Actinomycetota</taxon>
        <taxon>Actinomycetes</taxon>
        <taxon>Kitasatosporales</taxon>
        <taxon>Streptomycetaceae</taxon>
        <taxon>Streptomyces</taxon>
    </lineage>
</organism>
<keyword evidence="8" id="KW-1185">Reference proteome</keyword>
<dbReference type="PANTHER" id="PTHR46708">
    <property type="entry name" value="TENASCIN"/>
    <property type="match status" value="1"/>
</dbReference>
<feature type="region of interest" description="Disordered" evidence="4">
    <location>
        <begin position="212"/>
        <end position="239"/>
    </location>
</feature>
<dbReference type="InterPro" id="IPR050991">
    <property type="entry name" value="ECM_Regulatory_Proteins"/>
</dbReference>
<keyword evidence="2" id="KW-0326">Glycosidase</keyword>
<dbReference type="Gene3D" id="2.60.40.10">
    <property type="entry name" value="Immunoglobulins"/>
    <property type="match status" value="2"/>
</dbReference>
<keyword evidence="5" id="KW-0732">Signal</keyword>
<feature type="compositionally biased region" description="Polar residues" evidence="4">
    <location>
        <begin position="212"/>
        <end position="221"/>
    </location>
</feature>
<keyword evidence="3" id="KW-0624">Polysaccharide degradation</keyword>
<dbReference type="PANTHER" id="PTHR46708:SF2">
    <property type="entry name" value="FIBRONECTIN TYPE-III DOMAIN-CONTAINING PROTEIN"/>
    <property type="match status" value="1"/>
</dbReference>
<reference evidence="7 8" key="1">
    <citation type="submission" date="2022-10" db="EMBL/GenBank/DDBJ databases">
        <authorList>
            <person name="Xie J."/>
            <person name="Shen N."/>
        </authorList>
    </citation>
    <scope>NUCLEOTIDE SEQUENCE [LARGE SCALE GENOMIC DNA]</scope>
    <source>
        <strain evidence="7 8">YIM65594</strain>
    </source>
</reference>
<dbReference type="EMBL" id="JAOZYC010000164">
    <property type="protein sequence ID" value="MEB8342379.1"/>
    <property type="molecule type" value="Genomic_DNA"/>
</dbReference>
<sequence>MRRHPPRTRLARAACAAALVPTLASCGLLSDSAKADGPALSAPAGVTAQAGSATSVHVMWNRPASTAEVKEYEVYRGAKRVKRLPAERHMVDVTGLTPTSRYVFTVRARGTDGSLGPASTRVTVTTPAAVKEDRAAPSRPTGLRGEADGSRAVSLAWRKATDDRGAASYDIYQGAMKIHSVGGRETRALVTGLRPGTAYAFSVRARDAADNTSAASGTLRLTTARGKGEEGPGTAPAEFEASTRHTKGAYYIDLAWTPPRTGGEVPAYQVYLDGREATTVMWGESAPAGSATYSFYIGKKPHVKHRVKLRAQLPDGTWGAFSTERSVVTGKAAEKG</sequence>
<name>A0ABU6FEV8_9ACTN</name>
<proteinExistence type="predicted"/>
<evidence type="ECO:0000256" key="2">
    <source>
        <dbReference type="ARBA" id="ARBA00023295"/>
    </source>
</evidence>
<keyword evidence="3" id="KW-0119">Carbohydrate metabolism</keyword>
<comment type="caution">
    <text evidence="7">The sequence shown here is derived from an EMBL/GenBank/DDBJ whole genome shotgun (WGS) entry which is preliminary data.</text>
</comment>
<feature type="domain" description="Fibronectin type-III" evidence="6">
    <location>
        <begin position="136"/>
        <end position="226"/>
    </location>
</feature>
<evidence type="ECO:0000313" key="8">
    <source>
        <dbReference type="Proteomes" id="UP001354931"/>
    </source>
</evidence>
<dbReference type="PROSITE" id="PS50853">
    <property type="entry name" value="FN3"/>
    <property type="match status" value="3"/>
</dbReference>
<evidence type="ECO:0000256" key="4">
    <source>
        <dbReference type="SAM" id="MobiDB-lite"/>
    </source>
</evidence>
<evidence type="ECO:0000256" key="3">
    <source>
        <dbReference type="ARBA" id="ARBA00023326"/>
    </source>
</evidence>
<dbReference type="PROSITE" id="PS51257">
    <property type="entry name" value="PROKAR_LIPOPROTEIN"/>
    <property type="match status" value="1"/>
</dbReference>
<evidence type="ECO:0000256" key="5">
    <source>
        <dbReference type="SAM" id="SignalP"/>
    </source>
</evidence>